<name>A0A1W9Z5F2_MYCAI</name>
<proteinExistence type="predicted"/>
<comment type="caution">
    <text evidence="1">The sequence shown here is derived from an EMBL/GenBank/DDBJ whole genome shotgun (WGS) entry which is preliminary data.</text>
</comment>
<gene>
    <name evidence="1" type="ORF">BST14_27405</name>
</gene>
<reference evidence="1 2" key="1">
    <citation type="submission" date="2016-12" db="EMBL/GenBank/DDBJ databases">
        <title>The new phylogeny of genus Mycobacterium.</title>
        <authorList>
            <person name="Tortoli E."/>
            <person name="Trovato A."/>
            <person name="Cirillo D.M."/>
        </authorList>
    </citation>
    <scope>NUCLEOTIDE SEQUENCE [LARGE SCALE GENOMIC DNA]</scope>
    <source>
        <strain evidence="1 2">DSM 45069</strain>
    </source>
</reference>
<organism evidence="1 2">
    <name type="scientific">Mycobacterium arosiense ATCC BAA-1401 = DSM 45069</name>
    <dbReference type="NCBI Taxonomy" id="1265311"/>
    <lineage>
        <taxon>Bacteria</taxon>
        <taxon>Bacillati</taxon>
        <taxon>Actinomycetota</taxon>
        <taxon>Actinomycetes</taxon>
        <taxon>Mycobacteriales</taxon>
        <taxon>Mycobacteriaceae</taxon>
        <taxon>Mycobacterium</taxon>
        <taxon>Mycobacterium avium complex (MAC)</taxon>
    </lineage>
</organism>
<accession>A0A1W9Z5F2</accession>
<evidence type="ECO:0000313" key="1">
    <source>
        <dbReference type="EMBL" id="ORA07521.1"/>
    </source>
</evidence>
<keyword evidence="2" id="KW-1185">Reference proteome</keyword>
<dbReference type="AlphaFoldDB" id="A0A1W9Z5F2"/>
<dbReference type="RefSeq" id="WP_169926126.1">
    <property type="nucleotide sequence ID" value="NZ_MVHG01000147.1"/>
</dbReference>
<dbReference type="Gene3D" id="3.40.50.720">
    <property type="entry name" value="NAD(P)-binding Rossmann-like Domain"/>
    <property type="match status" value="1"/>
</dbReference>
<protein>
    <submittedName>
        <fullName evidence="1">Uncharacterized protein</fullName>
    </submittedName>
</protein>
<dbReference type="EMBL" id="MVHG01000147">
    <property type="protein sequence ID" value="ORA07521.1"/>
    <property type="molecule type" value="Genomic_DNA"/>
</dbReference>
<dbReference type="Proteomes" id="UP000192707">
    <property type="component" value="Unassembled WGS sequence"/>
</dbReference>
<sequence>MRSVIAGVDAVVLATGRIPLDGNARELDGNVRQLCTIGDALGVRPLATATYEAQKFARLIGEPNAPRNVAEAYFAADDPSIYPAPAG</sequence>
<evidence type="ECO:0000313" key="2">
    <source>
        <dbReference type="Proteomes" id="UP000192707"/>
    </source>
</evidence>